<dbReference type="InterPro" id="IPR000014">
    <property type="entry name" value="PAS"/>
</dbReference>
<evidence type="ECO:0000256" key="2">
    <source>
        <dbReference type="ARBA" id="ARBA00012438"/>
    </source>
</evidence>
<dbReference type="Pfam" id="PF00989">
    <property type="entry name" value="PAS"/>
    <property type="match status" value="1"/>
</dbReference>
<accession>A0A4V3RZJ3</accession>
<dbReference type="SUPFAM" id="SSF47384">
    <property type="entry name" value="Homodimeric domain of signal transducing histidine kinase"/>
    <property type="match status" value="1"/>
</dbReference>
<evidence type="ECO:0000256" key="8">
    <source>
        <dbReference type="ARBA" id="ARBA00023012"/>
    </source>
</evidence>
<gene>
    <name evidence="11" type="ORF">E5162_04225</name>
</gene>
<organism evidence="11 12">
    <name type="scientific">Marinicauda pacifica</name>
    <dbReference type="NCBI Taxonomy" id="1133559"/>
    <lineage>
        <taxon>Bacteria</taxon>
        <taxon>Pseudomonadati</taxon>
        <taxon>Pseudomonadota</taxon>
        <taxon>Alphaproteobacteria</taxon>
        <taxon>Maricaulales</taxon>
        <taxon>Maricaulaceae</taxon>
        <taxon>Marinicauda</taxon>
    </lineage>
</organism>
<dbReference type="PROSITE" id="PS50109">
    <property type="entry name" value="HIS_KIN"/>
    <property type="match status" value="1"/>
</dbReference>
<evidence type="ECO:0000256" key="3">
    <source>
        <dbReference type="ARBA" id="ARBA00022553"/>
    </source>
</evidence>
<dbReference type="GO" id="GO:0000155">
    <property type="term" value="F:phosphorelay sensor kinase activity"/>
    <property type="evidence" value="ECO:0007669"/>
    <property type="project" value="InterPro"/>
</dbReference>
<dbReference type="PRINTS" id="PR00344">
    <property type="entry name" value="BCTRLSENSOR"/>
</dbReference>
<evidence type="ECO:0000259" key="9">
    <source>
        <dbReference type="PROSITE" id="PS50109"/>
    </source>
</evidence>
<dbReference type="InterPro" id="IPR036097">
    <property type="entry name" value="HisK_dim/P_sf"/>
</dbReference>
<evidence type="ECO:0000256" key="1">
    <source>
        <dbReference type="ARBA" id="ARBA00000085"/>
    </source>
</evidence>
<evidence type="ECO:0000256" key="6">
    <source>
        <dbReference type="ARBA" id="ARBA00022777"/>
    </source>
</evidence>
<keyword evidence="12" id="KW-1185">Reference proteome</keyword>
<dbReference type="InterPro" id="IPR013767">
    <property type="entry name" value="PAS_fold"/>
</dbReference>
<dbReference type="Gene3D" id="3.30.450.20">
    <property type="entry name" value="PAS domain"/>
    <property type="match status" value="1"/>
</dbReference>
<dbReference type="InterPro" id="IPR003594">
    <property type="entry name" value="HATPase_dom"/>
</dbReference>
<protein>
    <recommendedName>
        <fullName evidence="2">histidine kinase</fullName>
        <ecNumber evidence="2">2.7.13.3</ecNumber>
    </recommendedName>
</protein>
<dbReference type="SMART" id="SM00387">
    <property type="entry name" value="HATPase_c"/>
    <property type="match status" value="1"/>
</dbReference>
<keyword evidence="6" id="KW-0418">Kinase</keyword>
<dbReference type="SMART" id="SM00091">
    <property type="entry name" value="PAS"/>
    <property type="match status" value="1"/>
</dbReference>
<dbReference type="GO" id="GO:0005524">
    <property type="term" value="F:ATP binding"/>
    <property type="evidence" value="ECO:0007669"/>
    <property type="project" value="UniProtKB-KW"/>
</dbReference>
<evidence type="ECO:0000256" key="5">
    <source>
        <dbReference type="ARBA" id="ARBA00022741"/>
    </source>
</evidence>
<proteinExistence type="predicted"/>
<sequence>MSLDAIERRAARAAETAASVLIMIDACGQVIYANGAAEPLFGRSRQRLIGADLEELGAWGRVAGEIARRARISGREVLAHDVSLHEGDERLRGAIDAVPDGDDLCLVIRPTPAASVQPSGEGAANAAVGFGRLLSHELKNPIAGARGAAQLISQTADGETAELAAIIMTELDRARRIAEHWSRIGDVVAGEATSINLHALAREAIASARVAAGNEIRFQEAFDPSLPEAWGDRDLLLQAVLNLLTNSAEAIARHGDGLVRLTTRYRRLGPGSAAPDARLELEVLDTGPGVPDRLAGSIFNPFVTGKPAGEGLGLAFVSRVADLHNGAVEFESRPGRTVFKLFLQEARDT</sequence>
<dbReference type="RefSeq" id="WP_135943686.1">
    <property type="nucleotide sequence ID" value="NZ_BMEI01000001.1"/>
</dbReference>
<dbReference type="EC" id="2.7.13.3" evidence="2"/>
<evidence type="ECO:0000256" key="4">
    <source>
        <dbReference type="ARBA" id="ARBA00022679"/>
    </source>
</evidence>
<evidence type="ECO:0000259" key="10">
    <source>
        <dbReference type="PROSITE" id="PS50112"/>
    </source>
</evidence>
<evidence type="ECO:0000256" key="7">
    <source>
        <dbReference type="ARBA" id="ARBA00022840"/>
    </source>
</evidence>
<keyword evidence="4" id="KW-0808">Transferase</keyword>
<feature type="domain" description="Histidine kinase" evidence="9">
    <location>
        <begin position="133"/>
        <end position="347"/>
    </location>
</feature>
<dbReference type="CDD" id="cd00130">
    <property type="entry name" value="PAS"/>
    <property type="match status" value="1"/>
</dbReference>
<dbReference type="Gene3D" id="3.30.565.10">
    <property type="entry name" value="Histidine kinase-like ATPase, C-terminal domain"/>
    <property type="match status" value="1"/>
</dbReference>
<reference evidence="11 12" key="1">
    <citation type="journal article" date="2013" name="Int. J. Syst. Evol. Microbiol.">
        <title>Marinicauda pacifica gen. nov., sp. nov., a prosthecate alphaproteobacterium of the family Hyphomonadaceae isolated from deep seawater.</title>
        <authorList>
            <person name="Zhang X.Y."/>
            <person name="Li G.W."/>
            <person name="Wang C.S."/>
            <person name="Zhang Y.J."/>
            <person name="Xu X.W."/>
            <person name="Li H."/>
            <person name="Liu A."/>
            <person name="Liu C."/>
            <person name="Xie B.B."/>
            <person name="Qin Q.L."/>
            <person name="Xu Z."/>
            <person name="Chen X.L."/>
            <person name="Zhou B.C."/>
            <person name="Zhang Y.Z."/>
        </authorList>
    </citation>
    <scope>NUCLEOTIDE SEQUENCE [LARGE SCALE GENOMIC DNA]</scope>
    <source>
        <strain evidence="11 12">P-1 km-3</strain>
    </source>
</reference>
<dbReference type="OrthoDB" id="9789238at2"/>
<dbReference type="Pfam" id="PF00512">
    <property type="entry name" value="HisKA"/>
    <property type="match status" value="1"/>
</dbReference>
<evidence type="ECO:0000313" key="12">
    <source>
        <dbReference type="Proteomes" id="UP000305451"/>
    </source>
</evidence>
<dbReference type="SUPFAM" id="SSF55785">
    <property type="entry name" value="PYP-like sensor domain (PAS domain)"/>
    <property type="match status" value="1"/>
</dbReference>
<keyword evidence="3" id="KW-0597">Phosphoprotein</keyword>
<comment type="catalytic activity">
    <reaction evidence="1">
        <text>ATP + protein L-histidine = ADP + protein N-phospho-L-histidine.</text>
        <dbReference type="EC" id="2.7.13.3"/>
    </reaction>
</comment>
<feature type="domain" description="PAS" evidence="10">
    <location>
        <begin position="6"/>
        <end position="50"/>
    </location>
</feature>
<comment type="caution">
    <text evidence="11">The sequence shown here is derived from an EMBL/GenBank/DDBJ whole genome shotgun (WGS) entry which is preliminary data.</text>
</comment>
<dbReference type="SUPFAM" id="SSF55874">
    <property type="entry name" value="ATPase domain of HSP90 chaperone/DNA topoisomerase II/histidine kinase"/>
    <property type="match status" value="1"/>
</dbReference>
<name>A0A4V3RZJ3_9PROT</name>
<evidence type="ECO:0000313" key="11">
    <source>
        <dbReference type="EMBL" id="TGY94489.1"/>
    </source>
</evidence>
<dbReference type="InterPro" id="IPR003661">
    <property type="entry name" value="HisK_dim/P_dom"/>
</dbReference>
<dbReference type="PANTHER" id="PTHR43065">
    <property type="entry name" value="SENSOR HISTIDINE KINASE"/>
    <property type="match status" value="1"/>
</dbReference>
<dbReference type="InterPro" id="IPR005467">
    <property type="entry name" value="His_kinase_dom"/>
</dbReference>
<dbReference type="SMART" id="SM00388">
    <property type="entry name" value="HisKA"/>
    <property type="match status" value="1"/>
</dbReference>
<dbReference type="Proteomes" id="UP000305451">
    <property type="component" value="Unassembled WGS sequence"/>
</dbReference>
<dbReference type="PROSITE" id="PS50112">
    <property type="entry name" value="PAS"/>
    <property type="match status" value="1"/>
</dbReference>
<dbReference type="Pfam" id="PF02518">
    <property type="entry name" value="HATPase_c"/>
    <property type="match status" value="1"/>
</dbReference>
<dbReference type="PANTHER" id="PTHR43065:SF10">
    <property type="entry name" value="PEROXIDE STRESS-ACTIVATED HISTIDINE KINASE MAK3"/>
    <property type="match status" value="1"/>
</dbReference>
<dbReference type="Gene3D" id="1.10.287.130">
    <property type="match status" value="1"/>
</dbReference>
<dbReference type="AlphaFoldDB" id="A0A4V3RZJ3"/>
<keyword evidence="5" id="KW-0547">Nucleotide-binding</keyword>
<dbReference type="InterPro" id="IPR004358">
    <property type="entry name" value="Sig_transdc_His_kin-like_C"/>
</dbReference>
<dbReference type="InterPro" id="IPR036890">
    <property type="entry name" value="HATPase_C_sf"/>
</dbReference>
<dbReference type="InterPro" id="IPR035965">
    <property type="entry name" value="PAS-like_dom_sf"/>
</dbReference>
<dbReference type="EMBL" id="SRXV01000001">
    <property type="protein sequence ID" value="TGY94489.1"/>
    <property type="molecule type" value="Genomic_DNA"/>
</dbReference>
<dbReference type="GO" id="GO:0006355">
    <property type="term" value="P:regulation of DNA-templated transcription"/>
    <property type="evidence" value="ECO:0007669"/>
    <property type="project" value="InterPro"/>
</dbReference>
<dbReference type="CDD" id="cd00082">
    <property type="entry name" value="HisKA"/>
    <property type="match status" value="1"/>
</dbReference>
<keyword evidence="8" id="KW-0902">Two-component regulatory system</keyword>
<keyword evidence="7" id="KW-0067">ATP-binding</keyword>